<evidence type="ECO:0000313" key="1">
    <source>
        <dbReference type="EMBL" id="JAH17187.1"/>
    </source>
</evidence>
<dbReference type="AlphaFoldDB" id="A0A0E9QKZ2"/>
<proteinExistence type="predicted"/>
<reference evidence="1" key="2">
    <citation type="journal article" date="2015" name="Fish Shellfish Immunol.">
        <title>Early steps in the European eel (Anguilla anguilla)-Vibrio vulnificus interaction in the gills: Role of the RtxA13 toxin.</title>
        <authorList>
            <person name="Callol A."/>
            <person name="Pajuelo D."/>
            <person name="Ebbesson L."/>
            <person name="Teles M."/>
            <person name="MacKenzie S."/>
            <person name="Amaro C."/>
        </authorList>
    </citation>
    <scope>NUCLEOTIDE SEQUENCE</scope>
</reference>
<accession>A0A0E9QKZ2</accession>
<organism evidence="1">
    <name type="scientific">Anguilla anguilla</name>
    <name type="common">European freshwater eel</name>
    <name type="synonym">Muraena anguilla</name>
    <dbReference type="NCBI Taxonomy" id="7936"/>
    <lineage>
        <taxon>Eukaryota</taxon>
        <taxon>Metazoa</taxon>
        <taxon>Chordata</taxon>
        <taxon>Craniata</taxon>
        <taxon>Vertebrata</taxon>
        <taxon>Euteleostomi</taxon>
        <taxon>Actinopterygii</taxon>
        <taxon>Neopterygii</taxon>
        <taxon>Teleostei</taxon>
        <taxon>Anguilliformes</taxon>
        <taxon>Anguillidae</taxon>
        <taxon>Anguilla</taxon>
    </lineage>
</organism>
<protein>
    <submittedName>
        <fullName evidence="1">Uncharacterized protein</fullName>
    </submittedName>
</protein>
<reference evidence="1" key="1">
    <citation type="submission" date="2014-11" db="EMBL/GenBank/DDBJ databases">
        <authorList>
            <person name="Amaro Gonzalez C."/>
        </authorList>
    </citation>
    <scope>NUCLEOTIDE SEQUENCE</scope>
</reference>
<sequence length="51" mass="5782">MQFTQQDSVRHRLHPQITRNSSIIIIIISSGDTAQVKGPQDITAVWTTMIF</sequence>
<dbReference type="EMBL" id="GBXM01091390">
    <property type="protein sequence ID" value="JAH17187.1"/>
    <property type="molecule type" value="Transcribed_RNA"/>
</dbReference>
<name>A0A0E9QKZ2_ANGAN</name>